<evidence type="ECO:0000313" key="7">
    <source>
        <dbReference type="EMBL" id="NMQ19862.1"/>
    </source>
</evidence>
<keyword evidence="5" id="KW-0699">rRNA-binding</keyword>
<comment type="function">
    <text evidence="5">One of the primary rRNA binding proteins, this protein initially binds near the 5'-end of the 23S rRNA. It is important during the early stages of 50S assembly. It makes multiple contacts with different domains of the 23S rRNA in the assembled 50S subunit and ribosome.</text>
</comment>
<comment type="function">
    <text evidence="5">Forms part of the polypeptide exit tunnel.</text>
</comment>
<evidence type="ECO:0000256" key="3">
    <source>
        <dbReference type="ARBA" id="ARBA00023274"/>
    </source>
</evidence>
<dbReference type="Pfam" id="PF00573">
    <property type="entry name" value="Ribosomal_L4"/>
    <property type="match status" value="1"/>
</dbReference>
<dbReference type="InterPro" id="IPR002136">
    <property type="entry name" value="Ribosomal_uL4"/>
</dbReference>
<keyword evidence="5" id="KW-0694">RNA-binding</keyword>
<evidence type="ECO:0000313" key="8">
    <source>
        <dbReference type="Proteomes" id="UP000760480"/>
    </source>
</evidence>
<dbReference type="SUPFAM" id="SSF52166">
    <property type="entry name" value="Ribosomal protein L4"/>
    <property type="match status" value="1"/>
</dbReference>
<proteinExistence type="inferred from homology"/>
<keyword evidence="8" id="KW-1185">Reference proteome</keyword>
<dbReference type="NCBIfam" id="TIGR03953">
    <property type="entry name" value="rplD_bact"/>
    <property type="match status" value="1"/>
</dbReference>
<name>A0ABX1TMC2_9GAMM</name>
<dbReference type="PANTHER" id="PTHR10746">
    <property type="entry name" value="50S RIBOSOMAL PROTEIN L4"/>
    <property type="match status" value="1"/>
</dbReference>
<evidence type="ECO:0000256" key="4">
    <source>
        <dbReference type="ARBA" id="ARBA00035244"/>
    </source>
</evidence>
<dbReference type="InterPro" id="IPR023574">
    <property type="entry name" value="Ribosomal_uL4_dom_sf"/>
</dbReference>
<evidence type="ECO:0000256" key="1">
    <source>
        <dbReference type="ARBA" id="ARBA00010528"/>
    </source>
</evidence>
<comment type="similarity">
    <text evidence="1 5">Belongs to the universal ribosomal protein uL4 family.</text>
</comment>
<dbReference type="RefSeq" id="WP_169249127.1">
    <property type="nucleotide sequence ID" value="NZ_SPMZ01000033.1"/>
</dbReference>
<dbReference type="PANTHER" id="PTHR10746:SF6">
    <property type="entry name" value="LARGE RIBOSOMAL SUBUNIT PROTEIN UL4M"/>
    <property type="match status" value="1"/>
</dbReference>
<keyword evidence="3 5" id="KW-0687">Ribonucleoprotein</keyword>
<reference evidence="7 8" key="1">
    <citation type="submission" date="2019-03" db="EMBL/GenBank/DDBJ databases">
        <title>Metabolic reconstructions from genomes of highly enriched 'Candidatus Accumulibacter' and 'Candidatus Competibacter' bioreactor populations.</title>
        <authorList>
            <person name="Annavajhala M.K."/>
            <person name="Welles L."/>
            <person name="Abbas B."/>
            <person name="Sorokin D."/>
            <person name="Park H."/>
            <person name="Van Loosdrecht M."/>
            <person name="Chandran K."/>
        </authorList>
    </citation>
    <scope>NUCLEOTIDE SEQUENCE [LARGE SCALE GENOMIC DNA]</scope>
    <source>
        <strain evidence="7 8">SBR_G</strain>
    </source>
</reference>
<dbReference type="GO" id="GO:0005840">
    <property type="term" value="C:ribosome"/>
    <property type="evidence" value="ECO:0007669"/>
    <property type="project" value="UniProtKB-KW"/>
</dbReference>
<feature type="region of interest" description="Disordered" evidence="6">
    <location>
        <begin position="48"/>
        <end position="77"/>
    </location>
</feature>
<gene>
    <name evidence="5 7" type="primary">rplD</name>
    <name evidence="7" type="ORF">E4P82_12025</name>
</gene>
<accession>A0ABX1TMC2</accession>
<protein>
    <recommendedName>
        <fullName evidence="4 5">Large ribosomal subunit protein uL4</fullName>
    </recommendedName>
</protein>
<dbReference type="Proteomes" id="UP000760480">
    <property type="component" value="Unassembled WGS sequence"/>
</dbReference>
<dbReference type="HAMAP" id="MF_01328_B">
    <property type="entry name" value="Ribosomal_uL4_B"/>
    <property type="match status" value="1"/>
</dbReference>
<evidence type="ECO:0000256" key="6">
    <source>
        <dbReference type="SAM" id="MobiDB-lite"/>
    </source>
</evidence>
<keyword evidence="2 5" id="KW-0689">Ribosomal protein</keyword>
<organism evidence="7 8">
    <name type="scientific">Candidatus Competibacter phosphatis</name>
    <dbReference type="NCBI Taxonomy" id="221280"/>
    <lineage>
        <taxon>Bacteria</taxon>
        <taxon>Pseudomonadati</taxon>
        <taxon>Pseudomonadota</taxon>
        <taxon>Gammaproteobacteria</taxon>
        <taxon>Candidatus Competibacteraceae</taxon>
        <taxon>Candidatus Competibacter</taxon>
    </lineage>
</organism>
<comment type="subunit">
    <text evidence="5">Part of the 50S ribosomal subunit.</text>
</comment>
<dbReference type="Gene3D" id="3.40.1370.10">
    <property type="match status" value="1"/>
</dbReference>
<evidence type="ECO:0000256" key="2">
    <source>
        <dbReference type="ARBA" id="ARBA00022980"/>
    </source>
</evidence>
<comment type="caution">
    <text evidence="7">The sequence shown here is derived from an EMBL/GenBank/DDBJ whole genome shotgun (WGS) entry which is preliminary data.</text>
</comment>
<sequence>MELQIKNASGAAAGQLTVADETFARPFNEALVHQVVVAYLAGARSGTRAQKNRAQVSGGGAKPFRQKGTGRARAGTTRGPLWRGGGVTFAARPQDHSQKVNRKMYRAAMRAIFSELLRQDRLLVVDALDVPEIKTKHILARMRALDLADQGRVLMVTENVDLNLYLSARNLPDVAVSDVVGLDPVSLVGSEKVLMTAGALQRVGEWLA</sequence>
<dbReference type="InterPro" id="IPR013005">
    <property type="entry name" value="Ribosomal_uL4-like"/>
</dbReference>
<dbReference type="EMBL" id="SPMZ01000033">
    <property type="protein sequence ID" value="NMQ19862.1"/>
    <property type="molecule type" value="Genomic_DNA"/>
</dbReference>
<evidence type="ECO:0000256" key="5">
    <source>
        <dbReference type="HAMAP-Rule" id="MF_01328"/>
    </source>
</evidence>